<evidence type="ECO:0000313" key="2">
    <source>
        <dbReference type="Proteomes" id="UP000036867"/>
    </source>
</evidence>
<protein>
    <submittedName>
        <fullName evidence="1">Uncharacterized protein</fullName>
    </submittedName>
</protein>
<accession>A0A0M0LEV7</accession>
<sequence>MIKKFFAILIICSISFFAGSYYTMNNSPSKFLDWNKESIFQDGVELISILPQNLEVVFDDIKIFISDSIDFVDEKIGNLLNKEKNDIKSDIVENQNDYKNPLFEPTEDLQQANLDYDFNENTIINTIAENYLSNSQEILSED</sequence>
<dbReference type="AlphaFoldDB" id="A0A0M0LEV7"/>
<dbReference type="EMBL" id="LILB01000005">
    <property type="protein sequence ID" value="KOO49635.1"/>
    <property type="molecule type" value="Genomic_DNA"/>
</dbReference>
<dbReference type="OrthoDB" id="2454507at2"/>
<name>A0A0M0LEV7_9BACL</name>
<dbReference type="GeneID" id="301137400"/>
<gene>
    <name evidence="1" type="ORF">AMD00_14970</name>
</gene>
<organism evidence="1 2">
    <name type="scientific">Viridibacillus arvi</name>
    <dbReference type="NCBI Taxonomy" id="263475"/>
    <lineage>
        <taxon>Bacteria</taxon>
        <taxon>Bacillati</taxon>
        <taxon>Bacillota</taxon>
        <taxon>Bacilli</taxon>
        <taxon>Bacillales</taxon>
        <taxon>Caryophanaceae</taxon>
        <taxon>Viridibacillus</taxon>
    </lineage>
</organism>
<keyword evidence="2" id="KW-1185">Reference proteome</keyword>
<dbReference type="RefSeq" id="WP_053417807.1">
    <property type="nucleotide sequence ID" value="NZ_LILB01000005.1"/>
</dbReference>
<proteinExistence type="predicted"/>
<evidence type="ECO:0000313" key="1">
    <source>
        <dbReference type="EMBL" id="KOO49635.1"/>
    </source>
</evidence>
<dbReference type="Proteomes" id="UP000036867">
    <property type="component" value="Unassembled WGS sequence"/>
</dbReference>
<comment type="caution">
    <text evidence="1">The sequence shown here is derived from an EMBL/GenBank/DDBJ whole genome shotgun (WGS) entry which is preliminary data.</text>
</comment>
<reference evidence="2" key="1">
    <citation type="submission" date="2015-08" db="EMBL/GenBank/DDBJ databases">
        <title>Fjat-10028 dsm 16317.</title>
        <authorList>
            <person name="Liu B."/>
            <person name="Wang J."/>
            <person name="Zhu Y."/>
            <person name="Liu G."/>
            <person name="Chen Q."/>
            <person name="Chen Z."/>
            <person name="Lan J."/>
            <person name="Che J."/>
            <person name="Ge C."/>
            <person name="Shi H."/>
            <person name="Pan Z."/>
            <person name="Liu X."/>
        </authorList>
    </citation>
    <scope>NUCLEOTIDE SEQUENCE [LARGE SCALE GENOMIC DNA]</scope>
    <source>
        <strain evidence="2">DSM 16317</strain>
    </source>
</reference>